<name>A0A367KU07_RHIST</name>
<dbReference type="Proteomes" id="UP000253551">
    <property type="component" value="Unassembled WGS sequence"/>
</dbReference>
<comment type="caution">
    <text evidence="2">The sequence shown here is derived from an EMBL/GenBank/DDBJ whole genome shotgun (WGS) entry which is preliminary data.</text>
</comment>
<protein>
    <submittedName>
        <fullName evidence="2">Uncharacterized protein</fullName>
    </submittedName>
</protein>
<proteinExistence type="predicted"/>
<dbReference type="OrthoDB" id="2220214at2759"/>
<feature type="compositionally biased region" description="Basic residues" evidence="1">
    <location>
        <begin position="399"/>
        <end position="413"/>
    </location>
</feature>
<dbReference type="AlphaFoldDB" id="A0A367KU07"/>
<gene>
    <name evidence="2" type="ORF">CU098_010382</name>
</gene>
<evidence type="ECO:0000313" key="2">
    <source>
        <dbReference type="EMBL" id="RCI05627.1"/>
    </source>
</evidence>
<organism evidence="2 3">
    <name type="scientific">Rhizopus stolonifer</name>
    <name type="common">Rhizopus nigricans</name>
    <dbReference type="NCBI Taxonomy" id="4846"/>
    <lineage>
        <taxon>Eukaryota</taxon>
        <taxon>Fungi</taxon>
        <taxon>Fungi incertae sedis</taxon>
        <taxon>Mucoromycota</taxon>
        <taxon>Mucoromycotina</taxon>
        <taxon>Mucoromycetes</taxon>
        <taxon>Mucorales</taxon>
        <taxon>Mucorineae</taxon>
        <taxon>Rhizopodaceae</taxon>
        <taxon>Rhizopus</taxon>
    </lineage>
</organism>
<sequence length="413" mass="47248">MSQSQSVLVCKSPHKIKDMLSNHRYSSYELMSPSFIPQENKRFSGLFRNKKPRSENFLSHHVDSHEMTFVTTGPDFTDMVAQALIHCTRNPSRRDDPTEVIGFKERPSNQQQNLQDTPVTIKADEKKDTKELVPSKTPNQKIVASLKTSIPRRTSKLFSDAMSLRRTVAAKTKVFCESADGFIGGERKRLIEKCHLAPSILEKKARAFDFSQLIAKWKVEEKGDVMSSRTLVGGMTGEDLLHVKKILTTYNHPYAWHELLTPLMAKQLAEIQRKTNKKSKILNQYRMDQQLVILRLSNVINANLSFLKAVNANIKLKESDSNRVSRQIYGLESLHLTSPKVFTSSIAETSSMTRKSRYFSMLLNNPDSIVKKDPHPISRVVHNQHVTFPELVPNDDHTKGHRKLRKSIRFKNK</sequence>
<keyword evidence="3" id="KW-1185">Reference proteome</keyword>
<feature type="region of interest" description="Disordered" evidence="1">
    <location>
        <begin position="393"/>
        <end position="413"/>
    </location>
</feature>
<evidence type="ECO:0000313" key="3">
    <source>
        <dbReference type="Proteomes" id="UP000253551"/>
    </source>
</evidence>
<evidence type="ECO:0000256" key="1">
    <source>
        <dbReference type="SAM" id="MobiDB-lite"/>
    </source>
</evidence>
<dbReference type="EMBL" id="PJQM01000340">
    <property type="protein sequence ID" value="RCI05627.1"/>
    <property type="molecule type" value="Genomic_DNA"/>
</dbReference>
<reference evidence="2 3" key="1">
    <citation type="journal article" date="2018" name="G3 (Bethesda)">
        <title>Phylogenetic and Phylogenomic Definition of Rhizopus Species.</title>
        <authorList>
            <person name="Gryganskyi A.P."/>
            <person name="Golan J."/>
            <person name="Dolatabadi S."/>
            <person name="Mondo S."/>
            <person name="Robb S."/>
            <person name="Idnurm A."/>
            <person name="Muszewska A."/>
            <person name="Steczkiewicz K."/>
            <person name="Masonjones S."/>
            <person name="Liao H.L."/>
            <person name="Gajdeczka M.T."/>
            <person name="Anike F."/>
            <person name="Vuek A."/>
            <person name="Anishchenko I.M."/>
            <person name="Voigt K."/>
            <person name="de Hoog G.S."/>
            <person name="Smith M.E."/>
            <person name="Heitman J."/>
            <person name="Vilgalys R."/>
            <person name="Stajich J.E."/>
        </authorList>
    </citation>
    <scope>NUCLEOTIDE SEQUENCE [LARGE SCALE GENOMIC DNA]</scope>
    <source>
        <strain evidence="2 3">LSU 92-RS-03</strain>
    </source>
</reference>
<accession>A0A367KU07</accession>